<protein>
    <submittedName>
        <fullName evidence="6">SH2 domain-containing protein</fullName>
    </submittedName>
</protein>
<evidence type="ECO:0000256" key="3">
    <source>
        <dbReference type="PROSITE-ProRule" id="PRU00191"/>
    </source>
</evidence>
<dbReference type="Gene3D" id="3.30.505.10">
    <property type="entry name" value="SH2 domain"/>
    <property type="match status" value="1"/>
</dbReference>
<keyword evidence="1" id="KW-0547">Nucleotide-binding</keyword>
<dbReference type="WBParaSite" id="Minc3s09854g43590">
    <property type="protein sequence ID" value="Minc3s09854g43590"/>
    <property type="gene ID" value="Minc3s09854g43590"/>
</dbReference>
<feature type="domain" description="SH2" evidence="4">
    <location>
        <begin position="103"/>
        <end position="198"/>
    </location>
</feature>
<evidence type="ECO:0000259" key="4">
    <source>
        <dbReference type="PROSITE" id="PS50001"/>
    </source>
</evidence>
<name>A0A914P0E5_MELIC</name>
<evidence type="ECO:0000313" key="6">
    <source>
        <dbReference type="WBParaSite" id="Minc3s09854g43590"/>
    </source>
</evidence>
<evidence type="ECO:0000256" key="1">
    <source>
        <dbReference type="ARBA" id="ARBA00022741"/>
    </source>
</evidence>
<evidence type="ECO:0000313" key="5">
    <source>
        <dbReference type="Proteomes" id="UP000887563"/>
    </source>
</evidence>
<sequence>MPVLSSRCVELSKVLPAFISLASLTKKSYKRHLKILNITHNDSTTLALRFDCITTTAVRDTVAVPRPRQRSTFQRSSAALLLVVISIFSLLMESDRNLWELPYYHGLLPREDTVAMLKANGEFLIRKSEENAGDARTFVLSVVYGNVKHYLFREEKGRISIDFKSDKGYKSIRDFVDSHLQSRQPVCSASHVIITRPIGRKDWELAHADIVNGAKLGAGAFGIVRRGELKQTGGRLR</sequence>
<organism evidence="5 6">
    <name type="scientific">Meloidogyne incognita</name>
    <name type="common">Southern root-knot nematode worm</name>
    <name type="synonym">Oxyuris incognita</name>
    <dbReference type="NCBI Taxonomy" id="6306"/>
    <lineage>
        <taxon>Eukaryota</taxon>
        <taxon>Metazoa</taxon>
        <taxon>Ecdysozoa</taxon>
        <taxon>Nematoda</taxon>
        <taxon>Chromadorea</taxon>
        <taxon>Rhabditida</taxon>
        <taxon>Tylenchina</taxon>
        <taxon>Tylenchomorpha</taxon>
        <taxon>Tylenchoidea</taxon>
        <taxon>Meloidogynidae</taxon>
        <taxon>Meloidogyninae</taxon>
        <taxon>Meloidogyne</taxon>
        <taxon>Meloidogyne incognita group</taxon>
    </lineage>
</organism>
<dbReference type="GO" id="GO:0005524">
    <property type="term" value="F:ATP binding"/>
    <property type="evidence" value="ECO:0007669"/>
    <property type="project" value="UniProtKB-KW"/>
</dbReference>
<keyword evidence="2" id="KW-0067">ATP-binding</keyword>
<dbReference type="SMART" id="SM00252">
    <property type="entry name" value="SH2"/>
    <property type="match status" value="1"/>
</dbReference>
<dbReference type="InterPro" id="IPR036860">
    <property type="entry name" value="SH2_dom_sf"/>
</dbReference>
<dbReference type="InterPro" id="IPR035849">
    <property type="entry name" value="Fes/Fps/Fer_SH2"/>
</dbReference>
<dbReference type="Proteomes" id="UP000887563">
    <property type="component" value="Unplaced"/>
</dbReference>
<dbReference type="CDD" id="cd10361">
    <property type="entry name" value="SH2_Fps_family"/>
    <property type="match status" value="1"/>
</dbReference>
<keyword evidence="3" id="KW-0727">SH2 domain</keyword>
<accession>A0A914P0E5</accession>
<dbReference type="PANTHER" id="PTHR24418">
    <property type="entry name" value="TYROSINE-PROTEIN KINASE"/>
    <property type="match status" value="1"/>
</dbReference>
<evidence type="ECO:0000256" key="2">
    <source>
        <dbReference type="ARBA" id="ARBA00022840"/>
    </source>
</evidence>
<dbReference type="Pfam" id="PF00017">
    <property type="entry name" value="SH2"/>
    <property type="match status" value="1"/>
</dbReference>
<dbReference type="PROSITE" id="PS50001">
    <property type="entry name" value="SH2"/>
    <property type="match status" value="1"/>
</dbReference>
<reference evidence="6" key="1">
    <citation type="submission" date="2022-11" db="UniProtKB">
        <authorList>
            <consortium name="WormBaseParasite"/>
        </authorList>
    </citation>
    <scope>IDENTIFICATION</scope>
</reference>
<dbReference type="AlphaFoldDB" id="A0A914P0E5"/>
<keyword evidence="5" id="KW-1185">Reference proteome</keyword>
<dbReference type="SUPFAM" id="SSF55550">
    <property type="entry name" value="SH2 domain"/>
    <property type="match status" value="1"/>
</dbReference>
<proteinExistence type="predicted"/>
<dbReference type="InterPro" id="IPR000980">
    <property type="entry name" value="SH2"/>
</dbReference>
<dbReference type="InterPro" id="IPR050198">
    <property type="entry name" value="Non-receptor_tyrosine_kinases"/>
</dbReference>